<dbReference type="InterPro" id="IPR036291">
    <property type="entry name" value="NAD(P)-bd_dom_sf"/>
</dbReference>
<dbReference type="InterPro" id="IPR002347">
    <property type="entry name" value="SDR_fam"/>
</dbReference>
<dbReference type="InterPro" id="IPR020904">
    <property type="entry name" value="Sc_DH/Rdtase_CS"/>
</dbReference>
<dbReference type="PANTHER" id="PTHR44196:SF1">
    <property type="entry name" value="DEHYDROGENASE_REDUCTASE SDR FAMILY MEMBER 7B"/>
    <property type="match status" value="1"/>
</dbReference>
<accession>A0ABW1I8Q9</accession>
<evidence type="ECO:0000256" key="1">
    <source>
        <dbReference type="ARBA" id="ARBA00006484"/>
    </source>
</evidence>
<feature type="region of interest" description="Disordered" evidence="3">
    <location>
        <begin position="237"/>
        <end position="257"/>
    </location>
</feature>
<name>A0ABW1I8Q9_9PSEU</name>
<evidence type="ECO:0000256" key="3">
    <source>
        <dbReference type="SAM" id="MobiDB-lite"/>
    </source>
</evidence>
<dbReference type="Pfam" id="PF00106">
    <property type="entry name" value="adh_short"/>
    <property type="match status" value="1"/>
</dbReference>
<dbReference type="RefSeq" id="WP_379567157.1">
    <property type="nucleotide sequence ID" value="NZ_JBHSQK010000042.1"/>
</dbReference>
<dbReference type="SUPFAM" id="SSF51735">
    <property type="entry name" value="NAD(P)-binding Rossmann-fold domains"/>
    <property type="match status" value="1"/>
</dbReference>
<proteinExistence type="inferred from homology"/>
<keyword evidence="5" id="KW-1185">Reference proteome</keyword>
<organism evidence="4 5">
    <name type="scientific">Pseudonocardia lutea</name>
    <dbReference type="NCBI Taxonomy" id="2172015"/>
    <lineage>
        <taxon>Bacteria</taxon>
        <taxon>Bacillati</taxon>
        <taxon>Actinomycetota</taxon>
        <taxon>Actinomycetes</taxon>
        <taxon>Pseudonocardiales</taxon>
        <taxon>Pseudonocardiaceae</taxon>
        <taxon>Pseudonocardia</taxon>
    </lineage>
</organism>
<keyword evidence="2" id="KW-0560">Oxidoreductase</keyword>
<protein>
    <submittedName>
        <fullName evidence="4">SDR family NAD(P)-dependent oxidoreductase</fullName>
    </submittedName>
</protein>
<evidence type="ECO:0000313" key="5">
    <source>
        <dbReference type="Proteomes" id="UP001596119"/>
    </source>
</evidence>
<dbReference type="PROSITE" id="PS00061">
    <property type="entry name" value="ADH_SHORT"/>
    <property type="match status" value="1"/>
</dbReference>
<comment type="caution">
    <text evidence="4">The sequence shown here is derived from an EMBL/GenBank/DDBJ whole genome shotgun (WGS) entry which is preliminary data.</text>
</comment>
<gene>
    <name evidence="4" type="ORF">ACFQH9_17235</name>
</gene>
<dbReference type="Gene3D" id="3.40.50.720">
    <property type="entry name" value="NAD(P)-binding Rossmann-like Domain"/>
    <property type="match status" value="1"/>
</dbReference>
<dbReference type="PRINTS" id="PR00081">
    <property type="entry name" value="GDHRDH"/>
</dbReference>
<reference evidence="5" key="1">
    <citation type="journal article" date="2019" name="Int. J. Syst. Evol. Microbiol.">
        <title>The Global Catalogue of Microorganisms (GCM) 10K type strain sequencing project: providing services to taxonomists for standard genome sequencing and annotation.</title>
        <authorList>
            <consortium name="The Broad Institute Genomics Platform"/>
            <consortium name="The Broad Institute Genome Sequencing Center for Infectious Disease"/>
            <person name="Wu L."/>
            <person name="Ma J."/>
        </authorList>
    </citation>
    <scope>NUCLEOTIDE SEQUENCE [LARGE SCALE GENOMIC DNA]</scope>
    <source>
        <strain evidence="5">CGMCC 4.7397</strain>
    </source>
</reference>
<sequence length="257" mass="26924">MQVNLLGQVHGAKAALPHLRRRGGAFIAVSSMGARRSIPLQTAYCASKHGIDGFLESLRVELEHDGVPVSVTQVLPATIDTPLFDNARTRIGTKPTAPPPAYPARVVADAVVHAAGHPVRDLVIGGSAKTLLTAQAVAPRAVDVLLRRFGHPLHDTGEPKPAGAPDNLDAPLTRNDTVDGSIGGITVRGSAYTWWEVHRPVTAVVRAVGGPVASLARRLVPGPVATTVTSVLERAVRPTAAGRPSRTDSGVRARSVR</sequence>
<evidence type="ECO:0000256" key="2">
    <source>
        <dbReference type="ARBA" id="ARBA00023002"/>
    </source>
</evidence>
<dbReference type="PANTHER" id="PTHR44196">
    <property type="entry name" value="DEHYDROGENASE/REDUCTASE SDR FAMILY MEMBER 7B"/>
    <property type="match status" value="1"/>
</dbReference>
<comment type="similarity">
    <text evidence="1">Belongs to the short-chain dehydrogenases/reductases (SDR) family.</text>
</comment>
<evidence type="ECO:0000313" key="4">
    <source>
        <dbReference type="EMBL" id="MFC5950018.1"/>
    </source>
</evidence>
<dbReference type="EMBL" id="JBHSQK010000042">
    <property type="protein sequence ID" value="MFC5950018.1"/>
    <property type="molecule type" value="Genomic_DNA"/>
</dbReference>
<dbReference type="Proteomes" id="UP001596119">
    <property type="component" value="Unassembled WGS sequence"/>
</dbReference>